<keyword evidence="6 8" id="KW-1133">Transmembrane helix</keyword>
<evidence type="ECO:0000256" key="8">
    <source>
        <dbReference type="SAM" id="Phobius"/>
    </source>
</evidence>
<name>A0ABW1IJ12_9PSEU</name>
<feature type="transmembrane region" description="Helical" evidence="8">
    <location>
        <begin position="413"/>
        <end position="433"/>
    </location>
</feature>
<dbReference type="SUPFAM" id="SSF103473">
    <property type="entry name" value="MFS general substrate transporter"/>
    <property type="match status" value="1"/>
</dbReference>
<evidence type="ECO:0000259" key="9">
    <source>
        <dbReference type="PROSITE" id="PS50850"/>
    </source>
</evidence>
<dbReference type="InterPro" id="IPR036259">
    <property type="entry name" value="MFS_trans_sf"/>
</dbReference>
<evidence type="ECO:0000313" key="10">
    <source>
        <dbReference type="EMBL" id="MFC5952804.1"/>
    </source>
</evidence>
<evidence type="ECO:0000256" key="5">
    <source>
        <dbReference type="ARBA" id="ARBA00022692"/>
    </source>
</evidence>
<evidence type="ECO:0000256" key="2">
    <source>
        <dbReference type="ARBA" id="ARBA00022448"/>
    </source>
</evidence>
<dbReference type="InterPro" id="IPR005829">
    <property type="entry name" value="Sugar_transporter_CS"/>
</dbReference>
<dbReference type="PROSITE" id="PS50850">
    <property type="entry name" value="MFS"/>
    <property type="match status" value="1"/>
</dbReference>
<keyword evidence="11" id="KW-1185">Reference proteome</keyword>
<keyword evidence="2" id="KW-0813">Transport</keyword>
<dbReference type="NCBIfam" id="TIGR00883">
    <property type="entry name" value="2A0106"/>
    <property type="match status" value="1"/>
</dbReference>
<feature type="transmembrane region" description="Helical" evidence="8">
    <location>
        <begin position="345"/>
        <end position="364"/>
    </location>
</feature>
<comment type="caution">
    <text evidence="10">The sequence shown here is derived from an EMBL/GenBank/DDBJ whole genome shotgun (WGS) entry which is preliminary data.</text>
</comment>
<feature type="transmembrane region" description="Helical" evidence="8">
    <location>
        <begin position="196"/>
        <end position="215"/>
    </location>
</feature>
<feature type="transmembrane region" description="Helical" evidence="8">
    <location>
        <begin position="94"/>
        <end position="118"/>
    </location>
</feature>
<feature type="domain" description="Major facilitator superfamily (MFS) profile" evidence="9">
    <location>
        <begin position="21"/>
        <end position="437"/>
    </location>
</feature>
<dbReference type="Pfam" id="PF00083">
    <property type="entry name" value="Sugar_tr"/>
    <property type="match status" value="1"/>
</dbReference>
<gene>
    <name evidence="10" type="ORF">ACFQH9_31545</name>
</gene>
<comment type="subcellular location">
    <subcellularLocation>
        <location evidence="1">Cell inner membrane</location>
        <topology evidence="1">Multi-pass membrane protein</topology>
    </subcellularLocation>
</comment>
<dbReference type="Gene3D" id="1.20.1250.20">
    <property type="entry name" value="MFS general substrate transporter like domains"/>
    <property type="match status" value="2"/>
</dbReference>
<dbReference type="CDD" id="cd17369">
    <property type="entry name" value="MFS_ShiA_like"/>
    <property type="match status" value="1"/>
</dbReference>
<feature type="transmembrane region" description="Helical" evidence="8">
    <location>
        <begin position="124"/>
        <end position="148"/>
    </location>
</feature>
<dbReference type="InterPro" id="IPR020846">
    <property type="entry name" value="MFS_dom"/>
</dbReference>
<evidence type="ECO:0000256" key="1">
    <source>
        <dbReference type="ARBA" id="ARBA00004429"/>
    </source>
</evidence>
<dbReference type="PANTHER" id="PTHR43045:SF1">
    <property type="entry name" value="SHIKIMATE TRANSPORTER"/>
    <property type="match status" value="1"/>
</dbReference>
<dbReference type="EMBL" id="JBHSQK010000126">
    <property type="protein sequence ID" value="MFC5952804.1"/>
    <property type="molecule type" value="Genomic_DNA"/>
</dbReference>
<reference evidence="11" key="1">
    <citation type="journal article" date="2019" name="Int. J. Syst. Evol. Microbiol.">
        <title>The Global Catalogue of Microorganisms (GCM) 10K type strain sequencing project: providing services to taxonomists for standard genome sequencing and annotation.</title>
        <authorList>
            <consortium name="The Broad Institute Genomics Platform"/>
            <consortium name="The Broad Institute Genome Sequencing Center for Infectious Disease"/>
            <person name="Wu L."/>
            <person name="Ma J."/>
        </authorList>
    </citation>
    <scope>NUCLEOTIDE SEQUENCE [LARGE SCALE GENOMIC DNA]</scope>
    <source>
        <strain evidence="11">CGMCC 4.7397</strain>
    </source>
</reference>
<evidence type="ECO:0000256" key="3">
    <source>
        <dbReference type="ARBA" id="ARBA00022475"/>
    </source>
</evidence>
<protein>
    <submittedName>
        <fullName evidence="10">MFS transporter</fullName>
    </submittedName>
</protein>
<keyword evidence="3" id="KW-1003">Cell membrane</keyword>
<keyword evidence="4" id="KW-0997">Cell inner membrane</keyword>
<feature type="transmembrane region" description="Helical" evidence="8">
    <location>
        <begin position="385"/>
        <end position="407"/>
    </location>
</feature>
<feature type="transmembrane region" description="Helical" evidence="8">
    <location>
        <begin position="160"/>
        <end position="184"/>
    </location>
</feature>
<feature type="transmembrane region" description="Helical" evidence="8">
    <location>
        <begin position="321"/>
        <end position="339"/>
    </location>
</feature>
<feature type="transmembrane region" description="Helical" evidence="8">
    <location>
        <begin position="286"/>
        <end position="309"/>
    </location>
</feature>
<keyword evidence="7 8" id="KW-0472">Membrane</keyword>
<proteinExistence type="predicted"/>
<accession>A0ABW1IJ12</accession>
<sequence length="463" mass="48649">MTQPSTRGPAGTPPRTSLIKVVAASMLGTTVEWYDFFLYGVAAAIVLPHVFFPAADPVAGTLLSFGTFAIGFVARPLGGLVFGHYGDKLGRKKLLVVSLLMMGLSTFLIGLLPGYATIGVAAPALLVLLRLIQGFALGGEWGGAVLIVSEHGDARRRGFWASWPQAGAPAGQLLANGLLALLAVVQSEETFNAWGWRIPFLLSAVLVLIGLYVRLSVEESPVFRDAQAKAAERAAAGRAPTPPILEVLRRYPREVLTAMGARFAENVSYYIFTIVVSTYMKERFGLPASFVLGAVLIGAAVHVVTIPLWGLVSDRIGRRPVYLLGAVGVGAWAFAFFALLDTQSFGLAVLAVVGGLVFHGAMYGPQAAFLSELFGTGVRYSGVSIGYQLASVAAGGLAPIISVALLASFGTGFAIAVYVAASSVITLIAVASYRETRNRDLAADDGFGDRADAVPDGTTPARR</sequence>
<dbReference type="InterPro" id="IPR005828">
    <property type="entry name" value="MFS_sugar_transport-like"/>
</dbReference>
<keyword evidence="5 8" id="KW-0812">Transmembrane</keyword>
<dbReference type="Proteomes" id="UP001596119">
    <property type="component" value="Unassembled WGS sequence"/>
</dbReference>
<feature type="transmembrane region" description="Helical" evidence="8">
    <location>
        <begin position="263"/>
        <end position="280"/>
    </location>
</feature>
<dbReference type="InterPro" id="IPR004736">
    <property type="entry name" value="MHS_symport"/>
</dbReference>
<evidence type="ECO:0000256" key="4">
    <source>
        <dbReference type="ARBA" id="ARBA00022519"/>
    </source>
</evidence>
<dbReference type="RefSeq" id="WP_379572040.1">
    <property type="nucleotide sequence ID" value="NZ_JBHSQK010000126.1"/>
</dbReference>
<dbReference type="PROSITE" id="PS00217">
    <property type="entry name" value="SUGAR_TRANSPORT_2"/>
    <property type="match status" value="1"/>
</dbReference>
<evidence type="ECO:0000313" key="11">
    <source>
        <dbReference type="Proteomes" id="UP001596119"/>
    </source>
</evidence>
<organism evidence="10 11">
    <name type="scientific">Pseudonocardia lutea</name>
    <dbReference type="NCBI Taxonomy" id="2172015"/>
    <lineage>
        <taxon>Bacteria</taxon>
        <taxon>Bacillati</taxon>
        <taxon>Actinomycetota</taxon>
        <taxon>Actinomycetes</taxon>
        <taxon>Pseudonocardiales</taxon>
        <taxon>Pseudonocardiaceae</taxon>
        <taxon>Pseudonocardia</taxon>
    </lineage>
</organism>
<feature type="transmembrane region" description="Helical" evidence="8">
    <location>
        <begin position="61"/>
        <end position="82"/>
    </location>
</feature>
<dbReference type="PANTHER" id="PTHR43045">
    <property type="entry name" value="SHIKIMATE TRANSPORTER"/>
    <property type="match status" value="1"/>
</dbReference>
<evidence type="ECO:0000256" key="6">
    <source>
        <dbReference type="ARBA" id="ARBA00022989"/>
    </source>
</evidence>
<evidence type="ECO:0000256" key="7">
    <source>
        <dbReference type="ARBA" id="ARBA00023136"/>
    </source>
</evidence>
<feature type="transmembrane region" description="Helical" evidence="8">
    <location>
        <begin position="36"/>
        <end position="55"/>
    </location>
</feature>